<comment type="caution">
    <text evidence="5">The sequence shown here is derived from an EMBL/GenBank/DDBJ whole genome shotgun (WGS) entry which is preliminary data.</text>
</comment>
<name>A0A9D4UPC8_ADICA</name>
<accession>A0A9D4UPC8</accession>
<dbReference type="GO" id="GO:0042273">
    <property type="term" value="P:ribosomal large subunit biogenesis"/>
    <property type="evidence" value="ECO:0007669"/>
    <property type="project" value="TreeGrafter"/>
</dbReference>
<feature type="compositionally biased region" description="Basic residues" evidence="4">
    <location>
        <begin position="815"/>
        <end position="825"/>
    </location>
</feature>
<feature type="region of interest" description="Disordered" evidence="4">
    <location>
        <begin position="171"/>
        <end position="201"/>
    </location>
</feature>
<keyword evidence="6" id="KW-1185">Reference proteome</keyword>
<feature type="compositionally biased region" description="Acidic residues" evidence="4">
    <location>
        <begin position="709"/>
        <end position="718"/>
    </location>
</feature>
<evidence type="ECO:0000256" key="2">
    <source>
        <dbReference type="ARBA" id="ARBA00005907"/>
    </source>
</evidence>
<comment type="subcellular location">
    <subcellularLocation>
        <location evidence="1">Nucleus</location>
    </subcellularLocation>
</comment>
<evidence type="ECO:0000256" key="1">
    <source>
        <dbReference type="ARBA" id="ARBA00004123"/>
    </source>
</evidence>
<feature type="compositionally biased region" description="Acidic residues" evidence="4">
    <location>
        <begin position="87"/>
        <end position="107"/>
    </location>
</feature>
<dbReference type="GO" id="GO:0030691">
    <property type="term" value="C:Noc2p-Noc3p complex"/>
    <property type="evidence" value="ECO:0007669"/>
    <property type="project" value="TreeGrafter"/>
</dbReference>
<feature type="region of interest" description="Disordered" evidence="4">
    <location>
        <begin position="39"/>
        <end position="143"/>
    </location>
</feature>
<feature type="compositionally biased region" description="Acidic residues" evidence="4">
    <location>
        <begin position="754"/>
        <end position="785"/>
    </location>
</feature>
<gene>
    <name evidence="5" type="ORF">GOP47_0013378</name>
</gene>
<feature type="compositionally biased region" description="Acidic residues" evidence="4">
    <location>
        <begin position="115"/>
        <end position="128"/>
    </location>
</feature>
<dbReference type="EMBL" id="JABFUD020000013">
    <property type="protein sequence ID" value="KAI5071127.1"/>
    <property type="molecule type" value="Genomic_DNA"/>
</dbReference>
<feature type="region of interest" description="Disordered" evidence="4">
    <location>
        <begin position="695"/>
        <end position="834"/>
    </location>
</feature>
<evidence type="ECO:0000256" key="4">
    <source>
        <dbReference type="SAM" id="MobiDB-lite"/>
    </source>
</evidence>
<dbReference type="Proteomes" id="UP000886520">
    <property type="component" value="Chromosome 13"/>
</dbReference>
<dbReference type="AlphaFoldDB" id="A0A9D4UPC8"/>
<comment type="similarity">
    <text evidence="2">Belongs to the NOC2 family.</text>
</comment>
<dbReference type="Pfam" id="PF03715">
    <property type="entry name" value="Noc2"/>
    <property type="match status" value="1"/>
</dbReference>
<proteinExistence type="inferred from homology"/>
<dbReference type="PANTHER" id="PTHR12687:SF4">
    <property type="entry name" value="NUCLEOLAR COMPLEX PROTEIN 2 HOMOLOG"/>
    <property type="match status" value="1"/>
</dbReference>
<dbReference type="PANTHER" id="PTHR12687">
    <property type="entry name" value="NUCLEOLAR COMPLEX 2 AND RAD4-RELATED"/>
    <property type="match status" value="1"/>
</dbReference>
<evidence type="ECO:0000313" key="5">
    <source>
        <dbReference type="EMBL" id="KAI5071127.1"/>
    </source>
</evidence>
<dbReference type="GO" id="GO:0005654">
    <property type="term" value="C:nucleoplasm"/>
    <property type="evidence" value="ECO:0007669"/>
    <property type="project" value="TreeGrafter"/>
</dbReference>
<dbReference type="GO" id="GO:0005730">
    <property type="term" value="C:nucleolus"/>
    <property type="evidence" value="ECO:0007669"/>
    <property type="project" value="TreeGrafter"/>
</dbReference>
<reference evidence="5" key="1">
    <citation type="submission" date="2021-01" db="EMBL/GenBank/DDBJ databases">
        <title>Adiantum capillus-veneris genome.</title>
        <authorList>
            <person name="Fang Y."/>
            <person name="Liao Q."/>
        </authorList>
    </citation>
    <scope>NUCLEOTIDE SEQUENCE</scope>
    <source>
        <strain evidence="5">H3</strain>
        <tissue evidence="5">Leaf</tissue>
    </source>
</reference>
<organism evidence="5 6">
    <name type="scientific">Adiantum capillus-veneris</name>
    <name type="common">Maidenhair fern</name>
    <dbReference type="NCBI Taxonomy" id="13818"/>
    <lineage>
        <taxon>Eukaryota</taxon>
        <taxon>Viridiplantae</taxon>
        <taxon>Streptophyta</taxon>
        <taxon>Embryophyta</taxon>
        <taxon>Tracheophyta</taxon>
        <taxon>Polypodiopsida</taxon>
        <taxon>Polypodiidae</taxon>
        <taxon>Polypodiales</taxon>
        <taxon>Pteridineae</taxon>
        <taxon>Pteridaceae</taxon>
        <taxon>Vittarioideae</taxon>
        <taxon>Adiantum</taxon>
    </lineage>
</organism>
<evidence type="ECO:0008006" key="7">
    <source>
        <dbReference type="Google" id="ProtNLM"/>
    </source>
</evidence>
<feature type="compositionally biased region" description="Basic and acidic residues" evidence="4">
    <location>
        <begin position="697"/>
        <end position="708"/>
    </location>
</feature>
<dbReference type="InterPro" id="IPR005343">
    <property type="entry name" value="Noc2"/>
</dbReference>
<feature type="compositionally biased region" description="Basic and acidic residues" evidence="4">
    <location>
        <begin position="47"/>
        <end position="67"/>
    </location>
</feature>
<keyword evidence="3" id="KW-0539">Nucleus</keyword>
<feature type="compositionally biased region" description="Low complexity" evidence="4">
    <location>
        <begin position="131"/>
        <end position="140"/>
    </location>
</feature>
<dbReference type="OrthoDB" id="10266662at2759"/>
<protein>
    <recommendedName>
        <fullName evidence="7">Nucleolar complex protein 2 homolog</fullName>
    </recommendedName>
</protein>
<sequence>MGKTVKSAKKFAKKHLKSAIAHRRKLKPIKKSFKRKLASFSSAGRQEVGKSEAPVEKLATKKIKDMNADEFLDGKFMSSDDNASISSDDDNDDFDEGALAEDPDGDFIDITPTDLQEDDSEDDEEEEDSSLRSQNKSLSSEVEKHKRQLEKLKEKDPEFFKFLEEHDKELLEFSDEEEKGADDTKEALPKDSSKDLSQVDESSSRLTTTLVDAWCRVIKEEHHMGTVFNLLRAYRTACHYGDGEEEAFANKYSIASSHVFNKVMFFTLSEMDHVFRKILGIDAKDGFVFEPEKISRWKKVEPLVKSYFGNTLHILTQMTDNQMISFTLKRLKASTCFLGALPRFARKYLKVALHFWGRGEGSVSLVSFLFVREMALLLGTDQLDACLKGIYKEYAANSKFVTASAFPRIRFMVNCVVELYGVDLAAAYQQAFVFIRQLAIILRNALTMKTKESYKHVYSWQFINCLELWVQVLCTYADKKDLQPLVYPLTQIISGVAHLVPTTRFFPLRMHCIQLLNRLAAATGMYIPVSALLLDMLEFKELSKTPTGVGKSVDFGCVLKISKPNLKTRAFQDECIAATIEQLSEHLRQWSYSVAFPELAVVPLLGLRRFAKATKVDRFKRQVKQLVDQIEQNIEYVGRKRDGVNFSPKDSQLVASFLQEEKLAGCSPLSKFSASLRQSAEQRRSNLHASSVLVKEGFQRDRHEKDSSSDDEQDEEIEGATAFSSDWLPPKKAPRLVAEGEAKTTSSKAPAAEDIGEDSDAEDVVEDLDLSDDDDVVDDEVEPSSDEEKITQPKVKRGKQKVPNQNGKKANASLPKKKLVKRKRGTVGQRGDRKQSTDKFCVDTSHSLCTPGKLASNPMTGRDFLFSKFFLLVALEGWEELFSVLEAVYRPSWGIFQVQFWVLLAMDELRKPPIEVCPFFLTRPFGHN</sequence>
<evidence type="ECO:0000313" key="6">
    <source>
        <dbReference type="Proteomes" id="UP000886520"/>
    </source>
</evidence>
<dbReference type="GO" id="GO:0030690">
    <property type="term" value="C:Noc1p-Noc2p complex"/>
    <property type="evidence" value="ECO:0007669"/>
    <property type="project" value="TreeGrafter"/>
</dbReference>
<feature type="compositionally biased region" description="Basic and acidic residues" evidence="4">
    <location>
        <begin position="181"/>
        <end position="194"/>
    </location>
</feature>
<evidence type="ECO:0000256" key="3">
    <source>
        <dbReference type="ARBA" id="ARBA00023242"/>
    </source>
</evidence>